<evidence type="ECO:0000313" key="2">
    <source>
        <dbReference type="EMBL" id="QOJ78685.1"/>
    </source>
</evidence>
<evidence type="ECO:0000256" key="1">
    <source>
        <dbReference type="SAM" id="Coils"/>
    </source>
</evidence>
<dbReference type="GeneID" id="59149831"/>
<proteinExistence type="predicted"/>
<dbReference type="InParanoid" id="A0A7L9FIS4"/>
<sequence>MEKAVVATALLVLILAYPLALVQAQAQSPQAEKIQRLISVLQNETARLETFVKNRVSNATKQQELLEQLGLVKALLENASALASSEKYNESLALLREARVELVSIARQLVPEILEARKKFVARSVEAEIRALSNQVRAIQRLAERMQEKGVDASQVLSLLSQASSLLNQASEKLKANDTASAVELVRQAWAKVKEAERLVFSLALQLRARHVSSELERLKAIFNRTYEKLKEINPQVASEFKAWADERIAEIESLVNSGRALEALAKLRATMFEYHEHIAFLAEAKRVENLAQTARQLAVIIRPCNATLADKLVSAANTLLDAVKAKDKAKVLQTSQELRELIAEARFACKARRARGKP</sequence>
<dbReference type="EMBL" id="CP062310">
    <property type="protein sequence ID" value="QOJ78685.1"/>
    <property type="molecule type" value="Genomic_DNA"/>
</dbReference>
<feature type="coiled-coil region" evidence="1">
    <location>
        <begin position="122"/>
        <end position="149"/>
    </location>
</feature>
<keyword evidence="3" id="KW-1185">Reference proteome</keyword>
<protein>
    <submittedName>
        <fullName evidence="2">Uncharacterized protein</fullName>
    </submittedName>
</protein>
<gene>
    <name evidence="2" type="ORF">IG193_08005</name>
</gene>
<evidence type="ECO:0000313" key="3">
    <source>
        <dbReference type="Proteomes" id="UP000594121"/>
    </source>
</evidence>
<dbReference type="KEGG" id="thel:IG193_08005"/>
<dbReference type="AlphaFoldDB" id="A0A7L9FIS4"/>
<name>A0A7L9FIS4_9CREN</name>
<keyword evidence="1" id="KW-0175">Coiled coil</keyword>
<reference evidence="2 3" key="1">
    <citation type="submission" date="2020-10" db="EMBL/GenBank/DDBJ databases">
        <title>Thermofilum lucidum 3507LT sp. nov. a novel member of Thermofilaceae family isolated from Chile hot spring, and proposal of description order Thermofilales.</title>
        <authorList>
            <person name="Zayulina K.S."/>
            <person name="Elcheninov A.G."/>
            <person name="Toshchakov S.V."/>
            <person name="Kublanov I.V."/>
        </authorList>
    </citation>
    <scope>NUCLEOTIDE SEQUENCE [LARGE SCALE GENOMIC DNA]</scope>
    <source>
        <strain evidence="2 3">3507LT</strain>
    </source>
</reference>
<dbReference type="Proteomes" id="UP000594121">
    <property type="component" value="Chromosome"/>
</dbReference>
<organism evidence="2 3">
    <name type="scientific">Infirmifilum lucidum</name>
    <dbReference type="NCBI Taxonomy" id="2776706"/>
    <lineage>
        <taxon>Archaea</taxon>
        <taxon>Thermoproteota</taxon>
        <taxon>Thermoprotei</taxon>
        <taxon>Thermofilales</taxon>
        <taxon>Thermofilaceae</taxon>
        <taxon>Infirmifilum</taxon>
    </lineage>
</organism>
<accession>A0A7L9FIS4</accession>
<dbReference type="RefSeq" id="WP_192818657.1">
    <property type="nucleotide sequence ID" value="NZ_CP062310.1"/>
</dbReference>